<keyword evidence="3" id="KW-1185">Reference proteome</keyword>
<organism evidence="2 3">
    <name type="scientific">Lentinus brumalis</name>
    <dbReference type="NCBI Taxonomy" id="2498619"/>
    <lineage>
        <taxon>Eukaryota</taxon>
        <taxon>Fungi</taxon>
        <taxon>Dikarya</taxon>
        <taxon>Basidiomycota</taxon>
        <taxon>Agaricomycotina</taxon>
        <taxon>Agaricomycetes</taxon>
        <taxon>Polyporales</taxon>
        <taxon>Polyporaceae</taxon>
        <taxon>Lentinus</taxon>
    </lineage>
</organism>
<evidence type="ECO:0000313" key="2">
    <source>
        <dbReference type="EMBL" id="RDX50303.1"/>
    </source>
</evidence>
<proteinExistence type="predicted"/>
<protein>
    <submittedName>
        <fullName evidence="2">Uncharacterized protein</fullName>
    </submittedName>
</protein>
<accession>A0A371DCR0</accession>
<reference evidence="2 3" key="1">
    <citation type="journal article" date="2018" name="Biotechnol. Biofuels">
        <title>Integrative visual omics of the white-rot fungus Polyporus brumalis exposes the biotechnological potential of its oxidative enzymes for delignifying raw plant biomass.</title>
        <authorList>
            <person name="Miyauchi S."/>
            <person name="Rancon A."/>
            <person name="Drula E."/>
            <person name="Hage H."/>
            <person name="Chaduli D."/>
            <person name="Favel A."/>
            <person name="Grisel S."/>
            <person name="Henrissat B."/>
            <person name="Herpoel-Gimbert I."/>
            <person name="Ruiz-Duenas F.J."/>
            <person name="Chevret D."/>
            <person name="Hainaut M."/>
            <person name="Lin J."/>
            <person name="Wang M."/>
            <person name="Pangilinan J."/>
            <person name="Lipzen A."/>
            <person name="Lesage-Meessen L."/>
            <person name="Navarro D."/>
            <person name="Riley R."/>
            <person name="Grigoriev I.V."/>
            <person name="Zhou S."/>
            <person name="Raouche S."/>
            <person name="Rosso M.N."/>
        </authorList>
    </citation>
    <scope>NUCLEOTIDE SEQUENCE [LARGE SCALE GENOMIC DNA]</scope>
    <source>
        <strain evidence="2 3">BRFM 1820</strain>
    </source>
</reference>
<dbReference type="AlphaFoldDB" id="A0A371DCR0"/>
<name>A0A371DCR0_9APHY</name>
<sequence>MGEGVIRRSPVRIASEVDSYTGRMPSARWEVMGAALGERASARERAQGLRGRYRRALARALSESVRSWREDADEWPARATFPLRTARDRGATTSSTTGPFWPHDRPGPWRKWFSDAARCSKPRTSVGVMFHYDRQGLVLSLCARAIWTSRFKRHASRPGELRVRVDVVSDRSRDQNPTPLRPKRPRKMDAKRDGWEDVGLHIRLGVESGLRSYYGSLAHR</sequence>
<evidence type="ECO:0000256" key="1">
    <source>
        <dbReference type="SAM" id="MobiDB-lite"/>
    </source>
</evidence>
<gene>
    <name evidence="2" type="ORF">OH76DRAFT_468426</name>
</gene>
<dbReference type="EMBL" id="KZ857400">
    <property type="protein sequence ID" value="RDX50303.1"/>
    <property type="molecule type" value="Genomic_DNA"/>
</dbReference>
<evidence type="ECO:0000313" key="3">
    <source>
        <dbReference type="Proteomes" id="UP000256964"/>
    </source>
</evidence>
<dbReference type="Proteomes" id="UP000256964">
    <property type="component" value="Unassembled WGS sequence"/>
</dbReference>
<feature type="region of interest" description="Disordered" evidence="1">
    <location>
        <begin position="167"/>
        <end position="192"/>
    </location>
</feature>